<organism evidence="1 2">
    <name type="scientific">Pristionchus pacificus</name>
    <name type="common">Parasitic nematode worm</name>
    <dbReference type="NCBI Taxonomy" id="54126"/>
    <lineage>
        <taxon>Eukaryota</taxon>
        <taxon>Metazoa</taxon>
        <taxon>Ecdysozoa</taxon>
        <taxon>Nematoda</taxon>
        <taxon>Chromadorea</taxon>
        <taxon>Rhabditida</taxon>
        <taxon>Rhabditina</taxon>
        <taxon>Diplogasteromorpha</taxon>
        <taxon>Diplogasteroidea</taxon>
        <taxon>Neodiplogasteridae</taxon>
        <taxon>Pristionchus</taxon>
    </lineage>
</organism>
<dbReference type="Proteomes" id="UP000005239">
    <property type="component" value="Unassembled WGS sequence"/>
</dbReference>
<dbReference type="AlphaFoldDB" id="A0A2A6CME6"/>
<reference evidence="2" key="1">
    <citation type="journal article" date="2008" name="Nat. Genet.">
        <title>The Pristionchus pacificus genome provides a unique perspective on nematode lifestyle and parasitism.</title>
        <authorList>
            <person name="Dieterich C."/>
            <person name="Clifton S.W."/>
            <person name="Schuster L.N."/>
            <person name="Chinwalla A."/>
            <person name="Delehaunty K."/>
            <person name="Dinkelacker I."/>
            <person name="Fulton L."/>
            <person name="Fulton R."/>
            <person name="Godfrey J."/>
            <person name="Minx P."/>
            <person name="Mitreva M."/>
            <person name="Roeseler W."/>
            <person name="Tian H."/>
            <person name="Witte H."/>
            <person name="Yang S.P."/>
            <person name="Wilson R.K."/>
            <person name="Sommer R.J."/>
        </authorList>
    </citation>
    <scope>NUCLEOTIDE SEQUENCE [LARGE SCALE GENOMIC DNA]</scope>
    <source>
        <strain evidence="2">PS312</strain>
    </source>
</reference>
<evidence type="ECO:0000313" key="1">
    <source>
        <dbReference type="EnsemblMetazoa" id="PPA45674.1"/>
    </source>
</evidence>
<reference evidence="1" key="2">
    <citation type="submission" date="2022-06" db="UniProtKB">
        <authorList>
            <consortium name="EnsemblMetazoa"/>
        </authorList>
    </citation>
    <scope>IDENTIFICATION</scope>
    <source>
        <strain evidence="1">PS312</strain>
    </source>
</reference>
<protein>
    <submittedName>
        <fullName evidence="1">Uncharacterized protein</fullName>
    </submittedName>
</protein>
<dbReference type="EnsemblMetazoa" id="PPA45674.1">
    <property type="protein sequence ID" value="PPA45674.1"/>
    <property type="gene ID" value="WBGene00284043"/>
</dbReference>
<evidence type="ECO:0000313" key="2">
    <source>
        <dbReference type="Proteomes" id="UP000005239"/>
    </source>
</evidence>
<keyword evidence="2" id="KW-1185">Reference proteome</keyword>
<proteinExistence type="predicted"/>
<sequence>MPLYSAKTRDVEKGCSVSNEFPCERDTDKSLFAHRLYRNFRLVLLTFLLVLVAAFTGDKYELDGTIVHKRIRRLWCGRTLAGTRITISAHTREK</sequence>
<gene>
    <name evidence="1" type="primary">WBGene00284043</name>
</gene>
<accession>A0A2A6CME6</accession>
<accession>A0A8R1Z488</accession>
<name>A0A2A6CME6_PRIPA</name>